<dbReference type="Gene3D" id="3.40.50.300">
    <property type="entry name" value="P-loop containing nucleotide triphosphate hydrolases"/>
    <property type="match status" value="1"/>
</dbReference>
<gene>
    <name evidence="1" type="ORF">MSAN_01977400</name>
</gene>
<organism evidence="1 2">
    <name type="scientific">Mycena sanguinolenta</name>
    <dbReference type="NCBI Taxonomy" id="230812"/>
    <lineage>
        <taxon>Eukaryota</taxon>
        <taxon>Fungi</taxon>
        <taxon>Dikarya</taxon>
        <taxon>Basidiomycota</taxon>
        <taxon>Agaricomycotina</taxon>
        <taxon>Agaricomycetes</taxon>
        <taxon>Agaricomycetidae</taxon>
        <taxon>Agaricales</taxon>
        <taxon>Marasmiineae</taxon>
        <taxon>Mycenaceae</taxon>
        <taxon>Mycena</taxon>
    </lineage>
</organism>
<keyword evidence="2" id="KW-1185">Reference proteome</keyword>
<dbReference type="CDD" id="cd00882">
    <property type="entry name" value="Ras_like_GTPase"/>
    <property type="match status" value="1"/>
</dbReference>
<dbReference type="InterPro" id="IPR027417">
    <property type="entry name" value="P-loop_NTPase"/>
</dbReference>
<dbReference type="AlphaFoldDB" id="A0A8H7CMU3"/>
<accession>A0A8H7CMU3</accession>
<comment type="caution">
    <text evidence="1">The sequence shown here is derived from an EMBL/GenBank/DDBJ whole genome shotgun (WGS) entry which is preliminary data.</text>
</comment>
<dbReference type="OrthoDB" id="59699at2759"/>
<dbReference type="Proteomes" id="UP000623467">
    <property type="component" value="Unassembled WGS sequence"/>
</dbReference>
<evidence type="ECO:0000313" key="1">
    <source>
        <dbReference type="EMBL" id="KAF7343569.1"/>
    </source>
</evidence>
<dbReference type="EMBL" id="JACAZH010000023">
    <property type="protein sequence ID" value="KAF7343569.1"/>
    <property type="molecule type" value="Genomic_DNA"/>
</dbReference>
<protein>
    <submittedName>
        <fullName evidence="1">GTP-binding protein</fullName>
    </submittedName>
</protein>
<proteinExistence type="predicted"/>
<evidence type="ECO:0000313" key="2">
    <source>
        <dbReference type="Proteomes" id="UP000623467"/>
    </source>
</evidence>
<name>A0A8H7CMU3_9AGAR</name>
<sequence length="408" mass="45834">MDQAIDVRSKISHFRILIIGRANAGKTTILKKVCNSVEDPEVYDPDGDKVAIDPEIIKESAERGLHDIDNQLIFKSNPQFIFHDSRGFEGGSADEIEKVTAFIERRAKTWKLSEQLHAIWYCLPTDGNRPLLEAEDRFFKISVPLIVIFTKFDGLVTKAFQQLRAEGKKIPAAHAGKVQLAQQMLTTNYRNQLNSVEFKPSAYVQLDDMRLEHSSCIELINETAKTLTDDALLLLFVSVQQNNIELCIEWAVGQGLRSGNKGPESVKWILAYFPHVWVVRIFLPPYSYIPLKSAVSRYPEKNFAFCVDALKNKLPAVEEVLQTSPGRAQIVALLCICAEHTFTKGSAFAESFGPAFITALDAYVGSPTEAEVIKEIDEMGPEAYDYARRQKLSNIVRAHLLRTQAEMA</sequence>
<reference evidence="1" key="1">
    <citation type="submission" date="2020-05" db="EMBL/GenBank/DDBJ databases">
        <title>Mycena genomes resolve the evolution of fungal bioluminescence.</title>
        <authorList>
            <person name="Tsai I.J."/>
        </authorList>
    </citation>
    <scope>NUCLEOTIDE SEQUENCE</scope>
    <source>
        <strain evidence="1">160909Yilan</strain>
    </source>
</reference>
<dbReference type="SUPFAM" id="SSF52540">
    <property type="entry name" value="P-loop containing nucleoside triphosphate hydrolases"/>
    <property type="match status" value="1"/>
</dbReference>